<organism evidence="5 6">
    <name type="scientific">Pelotomaculum thermopropionicum (strain DSM 13744 / JCM 10971 / SI)</name>
    <dbReference type="NCBI Taxonomy" id="370438"/>
    <lineage>
        <taxon>Bacteria</taxon>
        <taxon>Bacillati</taxon>
        <taxon>Bacillota</taxon>
        <taxon>Clostridia</taxon>
        <taxon>Eubacteriales</taxon>
        <taxon>Desulfotomaculaceae</taxon>
        <taxon>Pelotomaculum</taxon>
    </lineage>
</organism>
<accession>A5D0P6</accession>
<dbReference type="Pfam" id="PF08447">
    <property type="entry name" value="PAS_3"/>
    <property type="match status" value="2"/>
</dbReference>
<dbReference type="PROSITE" id="PS50113">
    <property type="entry name" value="PAC"/>
    <property type="match status" value="3"/>
</dbReference>
<dbReference type="InterPro" id="IPR035965">
    <property type="entry name" value="PAS-like_dom_sf"/>
</dbReference>
<dbReference type="eggNOG" id="COG3829">
    <property type="taxonomic scope" value="Bacteria"/>
</dbReference>
<dbReference type="NCBIfam" id="TIGR00254">
    <property type="entry name" value="GGDEF"/>
    <property type="match status" value="1"/>
</dbReference>
<dbReference type="InterPro" id="IPR052155">
    <property type="entry name" value="Biofilm_reg_signaling"/>
</dbReference>
<dbReference type="SUPFAM" id="SSF109604">
    <property type="entry name" value="HD-domain/PDEase-like"/>
    <property type="match status" value="1"/>
</dbReference>
<dbReference type="Pfam" id="PF00990">
    <property type="entry name" value="GGDEF"/>
    <property type="match status" value="1"/>
</dbReference>
<proteinExistence type="predicted"/>
<dbReference type="InterPro" id="IPR013655">
    <property type="entry name" value="PAS_fold_3"/>
</dbReference>
<dbReference type="Proteomes" id="UP000006556">
    <property type="component" value="Chromosome"/>
</dbReference>
<dbReference type="EMBL" id="AP009389">
    <property type="protein sequence ID" value="BAF60185.1"/>
    <property type="molecule type" value="Genomic_DNA"/>
</dbReference>
<dbReference type="NCBIfam" id="TIGR00229">
    <property type="entry name" value="sensory_box"/>
    <property type="match status" value="3"/>
</dbReference>
<dbReference type="PROSITE" id="PS50112">
    <property type="entry name" value="PAS"/>
    <property type="match status" value="3"/>
</dbReference>
<dbReference type="InterPro" id="IPR013656">
    <property type="entry name" value="PAS_4"/>
</dbReference>
<dbReference type="InterPro" id="IPR000700">
    <property type="entry name" value="PAS-assoc_C"/>
</dbReference>
<dbReference type="AlphaFoldDB" id="A5D0P6"/>
<feature type="domain" description="PAS" evidence="1">
    <location>
        <begin position="134"/>
        <end position="204"/>
    </location>
</feature>
<dbReference type="eggNOG" id="COG2206">
    <property type="taxonomic scope" value="Bacteria"/>
</dbReference>
<dbReference type="Gene3D" id="1.10.3210.10">
    <property type="entry name" value="Hypothetical protein af1432"/>
    <property type="match status" value="1"/>
</dbReference>
<dbReference type="CDD" id="cd00077">
    <property type="entry name" value="HDc"/>
    <property type="match status" value="1"/>
</dbReference>
<dbReference type="SMART" id="SM00091">
    <property type="entry name" value="PAS"/>
    <property type="match status" value="3"/>
</dbReference>
<dbReference type="PANTHER" id="PTHR44757">
    <property type="entry name" value="DIGUANYLATE CYCLASE DGCP"/>
    <property type="match status" value="1"/>
</dbReference>
<dbReference type="Pfam" id="PF13487">
    <property type="entry name" value="HD_5"/>
    <property type="match status" value="1"/>
</dbReference>
<dbReference type="CDD" id="cd00130">
    <property type="entry name" value="PAS"/>
    <property type="match status" value="3"/>
</dbReference>
<dbReference type="SMART" id="SM00267">
    <property type="entry name" value="GGDEF"/>
    <property type="match status" value="1"/>
</dbReference>
<feature type="domain" description="PAC" evidence="2">
    <location>
        <begin position="83"/>
        <end position="133"/>
    </location>
</feature>
<dbReference type="KEGG" id="pth:PTH_2004"/>
<evidence type="ECO:0000259" key="1">
    <source>
        <dbReference type="PROSITE" id="PS50112"/>
    </source>
</evidence>
<dbReference type="Pfam" id="PF08448">
    <property type="entry name" value="PAS_4"/>
    <property type="match status" value="1"/>
</dbReference>
<dbReference type="InterPro" id="IPR003607">
    <property type="entry name" value="HD/PDEase_dom"/>
</dbReference>
<dbReference type="SMART" id="SM00086">
    <property type="entry name" value="PAC"/>
    <property type="match status" value="3"/>
</dbReference>
<protein>
    <submittedName>
        <fullName evidence="5">Uncharacterized protein</fullName>
    </submittedName>
</protein>
<dbReference type="PROSITE" id="PS50887">
    <property type="entry name" value="GGDEF"/>
    <property type="match status" value="1"/>
</dbReference>
<evidence type="ECO:0000259" key="4">
    <source>
        <dbReference type="PROSITE" id="PS51832"/>
    </source>
</evidence>
<gene>
    <name evidence="5" type="ordered locus">PTH_2004</name>
</gene>
<dbReference type="InterPro" id="IPR000014">
    <property type="entry name" value="PAS"/>
</dbReference>
<feature type="domain" description="PAS" evidence="1">
    <location>
        <begin position="32"/>
        <end position="80"/>
    </location>
</feature>
<dbReference type="STRING" id="370438.PTH_2004"/>
<name>A5D0P6_PELTS</name>
<dbReference type="InterPro" id="IPR043128">
    <property type="entry name" value="Rev_trsase/Diguanyl_cyclase"/>
</dbReference>
<evidence type="ECO:0000313" key="6">
    <source>
        <dbReference type="Proteomes" id="UP000006556"/>
    </source>
</evidence>
<dbReference type="InterPro" id="IPR029787">
    <property type="entry name" value="Nucleotide_cyclase"/>
</dbReference>
<dbReference type="HOGENOM" id="CLU_000445_92_5_9"/>
<dbReference type="SUPFAM" id="SSF55785">
    <property type="entry name" value="PYP-like sensor domain (PAS domain)"/>
    <property type="match status" value="3"/>
</dbReference>
<dbReference type="CDD" id="cd01949">
    <property type="entry name" value="GGDEF"/>
    <property type="match status" value="1"/>
</dbReference>
<evidence type="ECO:0000259" key="3">
    <source>
        <dbReference type="PROSITE" id="PS50887"/>
    </source>
</evidence>
<feature type="domain" description="PAC" evidence="2">
    <location>
        <begin position="333"/>
        <end position="401"/>
    </location>
</feature>
<evidence type="ECO:0000259" key="2">
    <source>
        <dbReference type="PROSITE" id="PS50113"/>
    </source>
</evidence>
<feature type="domain" description="HD-GYP" evidence="4">
    <location>
        <begin position="553"/>
        <end position="743"/>
    </location>
</feature>
<dbReference type="InterPro" id="IPR037522">
    <property type="entry name" value="HD_GYP_dom"/>
</dbReference>
<dbReference type="Gene3D" id="3.30.70.270">
    <property type="match status" value="1"/>
</dbReference>
<dbReference type="InterPro" id="IPR000160">
    <property type="entry name" value="GGDEF_dom"/>
</dbReference>
<dbReference type="PROSITE" id="PS51832">
    <property type="entry name" value="HD_GYP"/>
    <property type="match status" value="1"/>
</dbReference>
<dbReference type="InterPro" id="IPR001610">
    <property type="entry name" value="PAC"/>
</dbReference>
<keyword evidence="6" id="KW-1185">Reference proteome</keyword>
<dbReference type="SMART" id="SM00471">
    <property type="entry name" value="HDc"/>
    <property type="match status" value="1"/>
</dbReference>
<feature type="domain" description="GGDEF" evidence="3">
    <location>
        <begin position="430"/>
        <end position="562"/>
    </location>
</feature>
<sequence length="743" mass="84830">MVYENGIKEQPTKLYENILNSLPSGVYIVRGGKFQYVSPKFQKITGYGAGELLGRDATSLVFPEDREKVRKYAISMLRGKEKFPYEFRIVTKSGEIRWFQEQVAPITYRGEKAVLGNCVDITGPKKMESDLRIYENRLRQITGNIFDIVSIVNKDGIYEYISPSAKIITGHEPEEIIGTQIFELVHPDDLEKVKAAYDHAVETRSAGKVEYRYRHADGHYIWFETTGSLTFDEEGQITGAIFIARDITERKRAEENLCAANRQLVDIIEFLPDPTFVIDCSRRVIAWNRAIEELTGVRKEEILGKGDYVYAVPFYGKPRPILIDLVFEVDMETERQYEYVKRDDMTIFAEVFIKSMYKKERGVHLWGKASPLFDSEGNLIGAIESIRDITERKQVEKQLMYLSLHDSLTGLYNRAYFEEEMRRAGEGRYDSVGIIICDVDDLKIVNDTLGHDAGDALLIAAARVIKESFREGDMVARIGGDEFAVLLPESDYKVLEDACCRIRGAIARYNAENPGLPLSISIGFAARSGIPKSMSDLFKEADNKMYREKLYRSRNAQNFAFQTLKKALGARDFIYDGHTERLQSLVTEMARAISLPENKIADLRLLAQFHDIGKVGIPDSILFKPGALDPEEYMEMQRHCEIGHLIAMSPPDLNHIADLILKHHEWWNGKGYPLGLKGEDIPLECRILTIADAYDAMTSDRPYRKAMTHEEAVSELKRCAGTQFDPYLVDKFLELLERKRKEQ</sequence>
<feature type="domain" description="PAC" evidence="2">
    <location>
        <begin position="207"/>
        <end position="259"/>
    </location>
</feature>
<evidence type="ECO:0000313" key="5">
    <source>
        <dbReference type="EMBL" id="BAF60185.1"/>
    </source>
</evidence>
<dbReference type="eggNOG" id="COG2202">
    <property type="taxonomic scope" value="Bacteria"/>
</dbReference>
<dbReference type="eggNOG" id="COG2199">
    <property type="taxonomic scope" value="Bacteria"/>
</dbReference>
<dbReference type="SUPFAM" id="SSF55073">
    <property type="entry name" value="Nucleotide cyclase"/>
    <property type="match status" value="1"/>
</dbReference>
<reference evidence="6" key="1">
    <citation type="journal article" date="2008" name="Genome Res.">
        <title>The genome of Pelotomaculum thermopropionicum reveals niche-associated evolution in anaerobic microbiota.</title>
        <authorList>
            <person name="Kosaka T."/>
            <person name="Kato S."/>
            <person name="Shimoyama T."/>
            <person name="Ishii S."/>
            <person name="Abe T."/>
            <person name="Watanabe K."/>
        </authorList>
    </citation>
    <scope>NUCLEOTIDE SEQUENCE [LARGE SCALE GENOMIC DNA]</scope>
    <source>
        <strain evidence="6">DSM 13744 / JCM 10971 / SI</strain>
    </source>
</reference>
<dbReference type="Gene3D" id="3.30.450.20">
    <property type="entry name" value="PAS domain"/>
    <property type="match status" value="3"/>
</dbReference>
<dbReference type="PANTHER" id="PTHR44757:SF2">
    <property type="entry name" value="BIOFILM ARCHITECTURE MAINTENANCE PROTEIN MBAA"/>
    <property type="match status" value="1"/>
</dbReference>
<feature type="domain" description="PAS" evidence="1">
    <location>
        <begin position="260"/>
        <end position="305"/>
    </location>
</feature>